<proteinExistence type="predicted"/>
<dbReference type="Proteomes" id="UP000648187">
    <property type="component" value="Unassembled WGS sequence"/>
</dbReference>
<reference evidence="4" key="1">
    <citation type="submission" date="2020-08" db="EMBL/GenBank/DDBJ databases">
        <title>Spodoptera exigua strain:BAW_Kor-Di-RS1 Genome sequencing and assembly.</title>
        <authorList>
            <person name="Kim J."/>
            <person name="Nam H.Y."/>
            <person name="Kwon M."/>
            <person name="Choi J.H."/>
            <person name="Cho S.R."/>
            <person name="Kim G.-H."/>
        </authorList>
    </citation>
    <scope>NUCLEOTIDE SEQUENCE</scope>
    <source>
        <strain evidence="4">BAW_Kor-Di-RS1</strain>
        <tissue evidence="4">Whole-body</tissue>
    </source>
</reference>
<comment type="caution">
    <text evidence="4">The sequence shown here is derived from an EMBL/GenBank/DDBJ whole genome shotgun (WGS) entry which is preliminary data.</text>
</comment>
<evidence type="ECO:0000259" key="3">
    <source>
        <dbReference type="Pfam" id="PF25298"/>
    </source>
</evidence>
<organism evidence="4 5">
    <name type="scientific">Spodoptera exigua</name>
    <name type="common">Beet armyworm</name>
    <name type="synonym">Noctua fulgens</name>
    <dbReference type="NCBI Taxonomy" id="7107"/>
    <lineage>
        <taxon>Eukaryota</taxon>
        <taxon>Metazoa</taxon>
        <taxon>Ecdysozoa</taxon>
        <taxon>Arthropoda</taxon>
        <taxon>Hexapoda</taxon>
        <taxon>Insecta</taxon>
        <taxon>Pterygota</taxon>
        <taxon>Neoptera</taxon>
        <taxon>Endopterygota</taxon>
        <taxon>Lepidoptera</taxon>
        <taxon>Glossata</taxon>
        <taxon>Ditrysia</taxon>
        <taxon>Noctuoidea</taxon>
        <taxon>Noctuidae</taxon>
        <taxon>Amphipyrinae</taxon>
        <taxon>Spodoptera</taxon>
    </lineage>
</organism>
<protein>
    <recommendedName>
        <fullName evidence="3">FP protein C-terminal domain-containing protein</fullName>
    </recommendedName>
</protein>
<feature type="domain" description="FP protein C-terminal" evidence="3">
    <location>
        <begin position="192"/>
        <end position="218"/>
    </location>
</feature>
<gene>
    <name evidence="4" type="ORF">HW555_003387</name>
</gene>
<evidence type="ECO:0000313" key="5">
    <source>
        <dbReference type="Proteomes" id="UP000648187"/>
    </source>
</evidence>
<keyword evidence="1" id="KW-0175">Coiled coil</keyword>
<sequence length="233" mass="27014">MASNKRHATEAPSPPTPEGNKEDIRSIIQEIIKQEFSDMVKQINNNIMCTINKELAPIREEIREINKSMKFINDTFEEIKSEQNLAKEKMKQIELENKELRSTLGDLQARTNALEQQSRKCNLEIQCVPENKKENVARPRSIIVQLVTPRLRDQLLASITKYNHENPQEKLNCSHLGFAGRKSPVYVAEHLSPANRALHAAARIKAKEMHYKYIWVRDEHNQYQVLMTQKDTT</sequence>
<evidence type="ECO:0000256" key="1">
    <source>
        <dbReference type="SAM" id="Coils"/>
    </source>
</evidence>
<name>A0A835GNN0_SPOEX</name>
<dbReference type="InterPro" id="IPR057251">
    <property type="entry name" value="FP_C"/>
</dbReference>
<feature type="region of interest" description="Disordered" evidence="2">
    <location>
        <begin position="1"/>
        <end position="23"/>
    </location>
</feature>
<keyword evidence="5" id="KW-1185">Reference proteome</keyword>
<feature type="coiled-coil region" evidence="1">
    <location>
        <begin position="76"/>
        <end position="117"/>
    </location>
</feature>
<dbReference type="AlphaFoldDB" id="A0A835GNN0"/>
<evidence type="ECO:0000313" key="4">
    <source>
        <dbReference type="EMBL" id="KAF9420326.1"/>
    </source>
</evidence>
<dbReference type="Pfam" id="PF25298">
    <property type="entry name" value="Baculo_FP_2nd"/>
    <property type="match status" value="1"/>
</dbReference>
<accession>A0A835GNN0</accession>
<dbReference type="EMBL" id="JACKWZ010000033">
    <property type="protein sequence ID" value="KAF9420326.1"/>
    <property type="molecule type" value="Genomic_DNA"/>
</dbReference>
<evidence type="ECO:0000256" key="2">
    <source>
        <dbReference type="SAM" id="MobiDB-lite"/>
    </source>
</evidence>